<dbReference type="InterPro" id="IPR013078">
    <property type="entry name" value="His_Pase_superF_clade-1"/>
</dbReference>
<reference evidence="1" key="2">
    <citation type="submission" date="2023-05" db="EMBL/GenBank/DDBJ databases">
        <authorList>
            <consortium name="Lawrence Berkeley National Laboratory"/>
            <person name="Steindorff A."/>
            <person name="Hensen N."/>
            <person name="Bonometti L."/>
            <person name="Westerberg I."/>
            <person name="Brannstrom I.O."/>
            <person name="Guillou S."/>
            <person name="Cros-Aarteil S."/>
            <person name="Calhoun S."/>
            <person name="Haridas S."/>
            <person name="Kuo A."/>
            <person name="Mondo S."/>
            <person name="Pangilinan J."/>
            <person name="Riley R."/>
            <person name="Labutti K."/>
            <person name="Andreopoulos B."/>
            <person name="Lipzen A."/>
            <person name="Chen C."/>
            <person name="Yanf M."/>
            <person name="Daum C."/>
            <person name="Ng V."/>
            <person name="Clum A."/>
            <person name="Ohm R."/>
            <person name="Martin F."/>
            <person name="Silar P."/>
            <person name="Natvig D."/>
            <person name="Lalanne C."/>
            <person name="Gautier V."/>
            <person name="Ament-Velasquez S.L."/>
            <person name="Kruys A."/>
            <person name="Hutchinson M.I."/>
            <person name="Powell A.J."/>
            <person name="Barry K."/>
            <person name="Miller A.N."/>
            <person name="Grigoriev I.V."/>
            <person name="Debuchy R."/>
            <person name="Gladieux P."/>
            <person name="Thoren M.H."/>
            <person name="Johannesson H."/>
        </authorList>
    </citation>
    <scope>NUCLEOTIDE SEQUENCE</scope>
    <source>
        <strain evidence="1">CBS 731.68</strain>
    </source>
</reference>
<name>A0AAN6Z1M6_9PEZI</name>
<dbReference type="SUPFAM" id="SSF53254">
    <property type="entry name" value="Phosphoglycerate mutase-like"/>
    <property type="match status" value="1"/>
</dbReference>
<dbReference type="Gene3D" id="3.40.50.1240">
    <property type="entry name" value="Phosphoglycerate mutase-like"/>
    <property type="match status" value="1"/>
</dbReference>
<accession>A0AAN6Z1M6</accession>
<protein>
    <submittedName>
        <fullName evidence="1">Phosphoglycerate mutase-like protein</fullName>
    </submittedName>
</protein>
<dbReference type="Proteomes" id="UP001302602">
    <property type="component" value="Unassembled WGS sequence"/>
</dbReference>
<dbReference type="GO" id="GO:0005737">
    <property type="term" value="C:cytoplasm"/>
    <property type="evidence" value="ECO:0007669"/>
    <property type="project" value="TreeGrafter"/>
</dbReference>
<dbReference type="GO" id="GO:0016791">
    <property type="term" value="F:phosphatase activity"/>
    <property type="evidence" value="ECO:0007669"/>
    <property type="project" value="TreeGrafter"/>
</dbReference>
<sequence>MTLRKSKLKYTAVTGFFEHDTQPGPPFLATTLPGLGLIDRVYETDGKFDPQRQKAAWERFARYLDHLNRPGSRAVYKLLYAARHGQGYHNVMEAEIGTVLWESHWAKLVGNENMTWADARLTAVGIRQAEDMKAFWADAAVNLKLPLPYRHYASPLARCLETCERAFADLKLPCAAGEVPPFEPRVKELLRERLGIHTCDRRHTRSWIRTNFPQFSLEPGFAEEDELWCLDVRETPEEHADRVEAFLDDVFSHDVVPIISVTAHCGTFEVLCHLIGHPTVKSAPGSIVPFLIKAEAVLDEESVDGTASA</sequence>
<dbReference type="InterPro" id="IPR050275">
    <property type="entry name" value="PGM_Phosphatase"/>
</dbReference>
<dbReference type="InterPro" id="IPR029033">
    <property type="entry name" value="His_PPase_superfam"/>
</dbReference>
<dbReference type="RefSeq" id="XP_062646026.1">
    <property type="nucleotide sequence ID" value="XM_062793215.1"/>
</dbReference>
<comment type="caution">
    <text evidence="1">The sequence shown here is derived from an EMBL/GenBank/DDBJ whole genome shotgun (WGS) entry which is preliminary data.</text>
</comment>
<dbReference type="EMBL" id="MU853231">
    <property type="protein sequence ID" value="KAK4122255.1"/>
    <property type="molecule type" value="Genomic_DNA"/>
</dbReference>
<dbReference type="Pfam" id="PF00300">
    <property type="entry name" value="His_Phos_1"/>
    <property type="match status" value="1"/>
</dbReference>
<organism evidence="1 2">
    <name type="scientific">Parathielavia appendiculata</name>
    <dbReference type="NCBI Taxonomy" id="2587402"/>
    <lineage>
        <taxon>Eukaryota</taxon>
        <taxon>Fungi</taxon>
        <taxon>Dikarya</taxon>
        <taxon>Ascomycota</taxon>
        <taxon>Pezizomycotina</taxon>
        <taxon>Sordariomycetes</taxon>
        <taxon>Sordariomycetidae</taxon>
        <taxon>Sordariales</taxon>
        <taxon>Chaetomiaceae</taxon>
        <taxon>Parathielavia</taxon>
    </lineage>
</organism>
<dbReference type="GeneID" id="87829984"/>
<gene>
    <name evidence="1" type="ORF">N657DRAFT_646936</name>
</gene>
<dbReference type="PANTHER" id="PTHR48100">
    <property type="entry name" value="BROAD-SPECIFICITY PHOSPHATASE YOR283W-RELATED"/>
    <property type="match status" value="1"/>
</dbReference>
<proteinExistence type="predicted"/>
<dbReference type="AlphaFoldDB" id="A0AAN6Z1M6"/>
<keyword evidence="2" id="KW-1185">Reference proteome</keyword>
<evidence type="ECO:0000313" key="1">
    <source>
        <dbReference type="EMBL" id="KAK4122255.1"/>
    </source>
</evidence>
<evidence type="ECO:0000313" key="2">
    <source>
        <dbReference type="Proteomes" id="UP001302602"/>
    </source>
</evidence>
<reference evidence="1" key="1">
    <citation type="journal article" date="2023" name="Mol. Phylogenet. Evol.">
        <title>Genome-scale phylogeny and comparative genomics of the fungal order Sordariales.</title>
        <authorList>
            <person name="Hensen N."/>
            <person name="Bonometti L."/>
            <person name="Westerberg I."/>
            <person name="Brannstrom I.O."/>
            <person name="Guillou S."/>
            <person name="Cros-Aarteil S."/>
            <person name="Calhoun S."/>
            <person name="Haridas S."/>
            <person name="Kuo A."/>
            <person name="Mondo S."/>
            <person name="Pangilinan J."/>
            <person name="Riley R."/>
            <person name="LaButti K."/>
            <person name="Andreopoulos B."/>
            <person name="Lipzen A."/>
            <person name="Chen C."/>
            <person name="Yan M."/>
            <person name="Daum C."/>
            <person name="Ng V."/>
            <person name="Clum A."/>
            <person name="Steindorff A."/>
            <person name="Ohm R.A."/>
            <person name="Martin F."/>
            <person name="Silar P."/>
            <person name="Natvig D.O."/>
            <person name="Lalanne C."/>
            <person name="Gautier V."/>
            <person name="Ament-Velasquez S.L."/>
            <person name="Kruys A."/>
            <person name="Hutchinson M.I."/>
            <person name="Powell A.J."/>
            <person name="Barry K."/>
            <person name="Miller A.N."/>
            <person name="Grigoriev I.V."/>
            <person name="Debuchy R."/>
            <person name="Gladieux P."/>
            <person name="Hiltunen Thoren M."/>
            <person name="Johannesson H."/>
        </authorList>
    </citation>
    <scope>NUCLEOTIDE SEQUENCE</scope>
    <source>
        <strain evidence="1">CBS 731.68</strain>
    </source>
</reference>
<dbReference type="PANTHER" id="PTHR48100:SF1">
    <property type="entry name" value="HISTIDINE PHOSPHATASE FAMILY PROTEIN-RELATED"/>
    <property type="match status" value="1"/>
</dbReference>